<dbReference type="InterPro" id="IPR020095">
    <property type="entry name" value="PsdUridine_synth_TruA_C"/>
</dbReference>
<dbReference type="Proteomes" id="UP000317369">
    <property type="component" value="Chromosome"/>
</dbReference>
<feature type="binding site" evidence="4">
    <location>
        <position position="129"/>
    </location>
    <ligand>
        <name>substrate</name>
    </ligand>
</feature>
<dbReference type="InterPro" id="IPR001406">
    <property type="entry name" value="PsdUridine_synth_TruA"/>
</dbReference>
<evidence type="ECO:0000256" key="4">
    <source>
        <dbReference type="HAMAP-Rule" id="MF_00171"/>
    </source>
</evidence>
<keyword evidence="2 4" id="KW-0819">tRNA processing</keyword>
<evidence type="ECO:0000313" key="8">
    <source>
        <dbReference type="EMBL" id="QDU32986.1"/>
    </source>
</evidence>
<dbReference type="GO" id="GO:0160147">
    <property type="term" value="F:tRNA pseudouridine(38-40) synthase activity"/>
    <property type="evidence" value="ECO:0007669"/>
    <property type="project" value="UniProtKB-EC"/>
</dbReference>
<feature type="compositionally biased region" description="Acidic residues" evidence="6">
    <location>
        <begin position="312"/>
        <end position="321"/>
    </location>
</feature>
<dbReference type="Pfam" id="PF01416">
    <property type="entry name" value="PseudoU_synth_1"/>
    <property type="match status" value="2"/>
</dbReference>
<dbReference type="AlphaFoldDB" id="A0A517YRZ4"/>
<dbReference type="EC" id="5.4.99.12" evidence="4"/>
<proteinExistence type="inferred from homology"/>
<evidence type="ECO:0000313" key="9">
    <source>
        <dbReference type="Proteomes" id="UP000317369"/>
    </source>
</evidence>
<dbReference type="InterPro" id="IPR020103">
    <property type="entry name" value="PsdUridine_synth_cat_dom_sf"/>
</dbReference>
<feature type="domain" description="Pseudouridine synthase I TruA alpha/beta" evidence="7">
    <location>
        <begin position="162"/>
        <end position="264"/>
    </location>
</feature>
<dbReference type="FunFam" id="3.30.70.580:FF:000001">
    <property type="entry name" value="tRNA pseudouridine synthase A"/>
    <property type="match status" value="1"/>
</dbReference>
<reference evidence="8 9" key="1">
    <citation type="submission" date="2019-02" db="EMBL/GenBank/DDBJ databases">
        <title>Deep-cultivation of Planctomycetes and their phenomic and genomic characterization uncovers novel biology.</title>
        <authorList>
            <person name="Wiegand S."/>
            <person name="Jogler M."/>
            <person name="Boedeker C."/>
            <person name="Pinto D."/>
            <person name="Vollmers J."/>
            <person name="Rivas-Marin E."/>
            <person name="Kohn T."/>
            <person name="Peeters S.H."/>
            <person name="Heuer A."/>
            <person name="Rast P."/>
            <person name="Oberbeckmann S."/>
            <person name="Bunk B."/>
            <person name="Jeske O."/>
            <person name="Meyerdierks A."/>
            <person name="Storesund J.E."/>
            <person name="Kallscheuer N."/>
            <person name="Luecker S."/>
            <person name="Lage O.M."/>
            <person name="Pohl T."/>
            <person name="Merkel B.J."/>
            <person name="Hornburger P."/>
            <person name="Mueller R.-W."/>
            <person name="Bruemmer F."/>
            <person name="Labrenz M."/>
            <person name="Spormann A.M."/>
            <person name="Op den Camp H."/>
            <person name="Overmann J."/>
            <person name="Amann R."/>
            <person name="Jetten M.S.M."/>
            <person name="Mascher T."/>
            <person name="Medema M.H."/>
            <person name="Devos D.P."/>
            <person name="Kaster A.-K."/>
            <person name="Ovreas L."/>
            <person name="Rohde M."/>
            <person name="Galperin M.Y."/>
            <person name="Jogler C."/>
        </authorList>
    </citation>
    <scope>NUCLEOTIDE SEQUENCE [LARGE SCALE GENOMIC DNA]</scope>
    <source>
        <strain evidence="8 9">KS4</strain>
    </source>
</reference>
<dbReference type="GO" id="GO:0003723">
    <property type="term" value="F:RNA binding"/>
    <property type="evidence" value="ECO:0007669"/>
    <property type="project" value="InterPro"/>
</dbReference>
<feature type="region of interest" description="Disordered" evidence="6">
    <location>
        <begin position="261"/>
        <end position="321"/>
    </location>
</feature>
<feature type="active site" description="Nucleophile" evidence="4">
    <location>
        <position position="71"/>
    </location>
</feature>
<accession>A0A517YRZ4</accession>
<keyword evidence="9" id="KW-1185">Reference proteome</keyword>
<evidence type="ECO:0000256" key="2">
    <source>
        <dbReference type="ARBA" id="ARBA00022694"/>
    </source>
</evidence>
<name>A0A517YRZ4_9BACT</name>
<dbReference type="CDD" id="cd02570">
    <property type="entry name" value="PseudoU_synth_EcTruA"/>
    <property type="match status" value="1"/>
</dbReference>
<evidence type="ECO:0000259" key="7">
    <source>
        <dbReference type="Pfam" id="PF01416"/>
    </source>
</evidence>
<dbReference type="Gene3D" id="3.30.70.580">
    <property type="entry name" value="Pseudouridine synthase I, catalytic domain, N-terminal subdomain"/>
    <property type="match status" value="1"/>
</dbReference>
<feature type="domain" description="Pseudouridine synthase I TruA alpha/beta" evidence="7">
    <location>
        <begin position="22"/>
        <end position="112"/>
    </location>
</feature>
<sequence length="321" mass="35581">MPESSPDNPKPEPERLRYKLTVAYDGSDFFGWQKQEPPDQEPLRTVQGVLEQALIRKLKQPITLTGASRTDSGVHALGQVAHFDAATRIPVENLAHAVNGCLPPDIDIRHAEVTSPDFQSILGAKNKQYRYRFFISNHRPLGFRNLVYHTRYQLDTTLMQDAANRLVGTHDFEGFATAGHGRESTVRTIYTCNIEQNADFTDIVVTGNGFLWNQIRIIAGTLLEVGRSHFTPSRIDEIIQTTDRQLAGPTLPPSGLTLEWISYDDPSPNSSLDANKMPSTPPTSRDAKVTDVKNISGAQGEDHDTSLPDMTDTSDEQGGDQ</sequence>
<dbReference type="GO" id="GO:0031119">
    <property type="term" value="P:tRNA pseudouridine synthesis"/>
    <property type="evidence" value="ECO:0007669"/>
    <property type="project" value="UniProtKB-UniRule"/>
</dbReference>
<dbReference type="SUPFAM" id="SSF55120">
    <property type="entry name" value="Pseudouridine synthase"/>
    <property type="match status" value="1"/>
</dbReference>
<dbReference type="HAMAP" id="MF_00171">
    <property type="entry name" value="TruA"/>
    <property type="match status" value="1"/>
</dbReference>
<dbReference type="PANTHER" id="PTHR11142:SF0">
    <property type="entry name" value="TRNA PSEUDOURIDINE SYNTHASE-LIKE 1"/>
    <property type="match status" value="1"/>
</dbReference>
<comment type="caution">
    <text evidence="4">Lacks conserved residue(s) required for the propagation of feature annotation.</text>
</comment>
<comment type="subunit">
    <text evidence="4">Homodimer.</text>
</comment>
<dbReference type="EMBL" id="CP036425">
    <property type="protein sequence ID" value="QDU32986.1"/>
    <property type="molecule type" value="Genomic_DNA"/>
</dbReference>
<dbReference type="NCBIfam" id="TIGR00071">
    <property type="entry name" value="hisT_truA"/>
    <property type="match status" value="1"/>
</dbReference>
<keyword evidence="3 4" id="KW-0413">Isomerase</keyword>
<evidence type="ECO:0000256" key="1">
    <source>
        <dbReference type="ARBA" id="ARBA00009375"/>
    </source>
</evidence>
<dbReference type="KEGG" id="pcor:KS4_10250"/>
<protein>
    <recommendedName>
        <fullName evidence="4">tRNA pseudouridine synthase A</fullName>
        <ecNumber evidence="4">5.4.99.12</ecNumber>
    </recommendedName>
    <alternativeName>
        <fullName evidence="4">tRNA pseudouridine(38-40) synthase</fullName>
    </alternativeName>
    <alternativeName>
        <fullName evidence="4">tRNA pseudouridylate synthase I</fullName>
    </alternativeName>
    <alternativeName>
        <fullName evidence="4">tRNA-uridine isomerase I</fullName>
    </alternativeName>
</protein>
<dbReference type="PANTHER" id="PTHR11142">
    <property type="entry name" value="PSEUDOURIDYLATE SYNTHASE"/>
    <property type="match status" value="1"/>
</dbReference>
<comment type="function">
    <text evidence="4">Formation of pseudouridine at positions 38, 39 and 40 in the anticodon stem and loop of transfer RNAs.</text>
</comment>
<comment type="similarity">
    <text evidence="1 4 5">Belongs to the tRNA pseudouridine synthase TruA family.</text>
</comment>
<evidence type="ECO:0000256" key="6">
    <source>
        <dbReference type="SAM" id="MobiDB-lite"/>
    </source>
</evidence>
<gene>
    <name evidence="4 8" type="primary">truA</name>
    <name evidence="8" type="ORF">KS4_10250</name>
</gene>
<dbReference type="RefSeq" id="WP_145075389.1">
    <property type="nucleotide sequence ID" value="NZ_CP036425.1"/>
</dbReference>
<dbReference type="InterPro" id="IPR020094">
    <property type="entry name" value="TruA/RsuA/RluB/E/F_N"/>
</dbReference>
<dbReference type="InterPro" id="IPR020097">
    <property type="entry name" value="PsdUridine_synth_TruA_a/b_dom"/>
</dbReference>
<comment type="catalytic activity">
    <reaction evidence="4 5">
        <text>uridine(38/39/40) in tRNA = pseudouridine(38/39/40) in tRNA</text>
        <dbReference type="Rhea" id="RHEA:22376"/>
        <dbReference type="Rhea" id="RHEA-COMP:10085"/>
        <dbReference type="Rhea" id="RHEA-COMP:10087"/>
        <dbReference type="ChEBI" id="CHEBI:65314"/>
        <dbReference type="ChEBI" id="CHEBI:65315"/>
        <dbReference type="EC" id="5.4.99.12"/>
    </reaction>
</comment>
<evidence type="ECO:0000256" key="3">
    <source>
        <dbReference type="ARBA" id="ARBA00023235"/>
    </source>
</evidence>
<organism evidence="8 9">
    <name type="scientific">Poriferisphaera corsica</name>
    <dbReference type="NCBI Taxonomy" id="2528020"/>
    <lineage>
        <taxon>Bacteria</taxon>
        <taxon>Pseudomonadati</taxon>
        <taxon>Planctomycetota</taxon>
        <taxon>Phycisphaerae</taxon>
        <taxon>Phycisphaerales</taxon>
        <taxon>Phycisphaeraceae</taxon>
        <taxon>Poriferisphaera</taxon>
    </lineage>
</organism>
<dbReference type="Gene3D" id="3.30.70.660">
    <property type="entry name" value="Pseudouridine synthase I, catalytic domain, C-terminal subdomain"/>
    <property type="match status" value="1"/>
</dbReference>
<evidence type="ECO:0000256" key="5">
    <source>
        <dbReference type="RuleBase" id="RU003792"/>
    </source>
</evidence>
<dbReference type="OrthoDB" id="9811823at2"/>